<reference evidence="2" key="2">
    <citation type="submission" date="2022-03" db="EMBL/GenBank/DDBJ databases">
        <title>Draft title - Genomic analysis of global carrot germplasm unveils the trajectory of domestication and the origin of high carotenoid orange carrot.</title>
        <authorList>
            <person name="Iorizzo M."/>
            <person name="Ellison S."/>
            <person name="Senalik D."/>
            <person name="Macko-Podgorni A."/>
            <person name="Grzebelus D."/>
            <person name="Bostan H."/>
            <person name="Rolling W."/>
            <person name="Curaba J."/>
            <person name="Simon P."/>
        </authorList>
    </citation>
    <scope>NUCLEOTIDE SEQUENCE</scope>
    <source>
        <tissue evidence="2">Leaf</tissue>
    </source>
</reference>
<protein>
    <submittedName>
        <fullName evidence="1">Uncharacterized protein</fullName>
    </submittedName>
</protein>
<dbReference type="AlphaFoldDB" id="A0A162AHG8"/>
<evidence type="ECO:0000313" key="1">
    <source>
        <dbReference type="EMBL" id="KZN01133.1"/>
    </source>
</evidence>
<evidence type="ECO:0000313" key="3">
    <source>
        <dbReference type="Proteomes" id="UP000077755"/>
    </source>
</evidence>
<gene>
    <name evidence="1" type="ORF">DCAR_009887</name>
    <name evidence="2" type="ORF">DCAR_0208810</name>
</gene>
<name>A0A162AHG8_DAUCS</name>
<organism evidence="1">
    <name type="scientific">Daucus carota subsp. sativus</name>
    <name type="common">Carrot</name>
    <dbReference type="NCBI Taxonomy" id="79200"/>
    <lineage>
        <taxon>Eukaryota</taxon>
        <taxon>Viridiplantae</taxon>
        <taxon>Streptophyta</taxon>
        <taxon>Embryophyta</taxon>
        <taxon>Tracheophyta</taxon>
        <taxon>Spermatophyta</taxon>
        <taxon>Magnoliopsida</taxon>
        <taxon>eudicotyledons</taxon>
        <taxon>Gunneridae</taxon>
        <taxon>Pentapetalae</taxon>
        <taxon>asterids</taxon>
        <taxon>campanulids</taxon>
        <taxon>Apiales</taxon>
        <taxon>Apiaceae</taxon>
        <taxon>Apioideae</taxon>
        <taxon>Scandiceae</taxon>
        <taxon>Daucinae</taxon>
        <taxon>Daucus</taxon>
        <taxon>Daucus sect. Daucus</taxon>
    </lineage>
</organism>
<dbReference type="EMBL" id="CP093344">
    <property type="protein sequence ID" value="WOG89572.1"/>
    <property type="molecule type" value="Genomic_DNA"/>
</dbReference>
<evidence type="ECO:0000313" key="2">
    <source>
        <dbReference type="EMBL" id="WOG89572.1"/>
    </source>
</evidence>
<reference evidence="1" key="1">
    <citation type="journal article" date="2016" name="Nat. Genet.">
        <title>A high-quality carrot genome assembly provides new insights into carotenoid accumulation and asterid genome evolution.</title>
        <authorList>
            <person name="Iorizzo M."/>
            <person name="Ellison S."/>
            <person name="Senalik D."/>
            <person name="Zeng P."/>
            <person name="Satapoomin P."/>
            <person name="Huang J."/>
            <person name="Bowman M."/>
            <person name="Iovene M."/>
            <person name="Sanseverino W."/>
            <person name="Cavagnaro P."/>
            <person name="Yildiz M."/>
            <person name="Macko-Podgorni A."/>
            <person name="Moranska E."/>
            <person name="Grzebelus E."/>
            <person name="Grzebelus D."/>
            <person name="Ashrafi H."/>
            <person name="Zheng Z."/>
            <person name="Cheng S."/>
            <person name="Spooner D."/>
            <person name="Van Deynze A."/>
            <person name="Simon P."/>
        </authorList>
    </citation>
    <scope>NUCLEOTIDE SEQUENCE [LARGE SCALE GENOMIC DNA]</scope>
    <source>
        <tissue evidence="1">Leaf</tissue>
    </source>
</reference>
<proteinExistence type="predicted"/>
<dbReference type="Gramene" id="KZN01133">
    <property type="protein sequence ID" value="KZN01133"/>
    <property type="gene ID" value="DCAR_009887"/>
</dbReference>
<dbReference type="Proteomes" id="UP000077755">
    <property type="component" value="Chromosome 2"/>
</dbReference>
<sequence>MYFGDAILASTNTCAYSYWPTNFYMQSICVDKFIPKLGVFKSRVQCPLEEVNELMKVDQVLEFMAFVGPGISKIAQADV</sequence>
<dbReference type="EMBL" id="LNRQ01000003">
    <property type="protein sequence ID" value="KZN01133.1"/>
    <property type="molecule type" value="Genomic_DNA"/>
</dbReference>
<accession>A0A162AHG8</accession>
<keyword evidence="3" id="KW-1185">Reference proteome</keyword>